<keyword evidence="2" id="KW-0812">Transmembrane</keyword>
<dbReference type="Gene3D" id="2.60.40.10">
    <property type="entry name" value="Immunoglobulins"/>
    <property type="match status" value="2"/>
</dbReference>
<keyword evidence="4" id="KW-1185">Reference proteome</keyword>
<proteinExistence type="predicted"/>
<reference evidence="3 4" key="1">
    <citation type="submission" date="2019-08" db="EMBL/GenBank/DDBJ databases">
        <authorList>
            <person name="Toschakov S.V."/>
        </authorList>
    </citation>
    <scope>NUCLEOTIDE SEQUENCE [LARGE SCALE GENOMIC DNA]</scope>
    <source>
        <strain evidence="3 4">3753O</strain>
    </source>
</reference>
<feature type="region of interest" description="Disordered" evidence="1">
    <location>
        <begin position="290"/>
        <end position="322"/>
    </location>
</feature>
<keyword evidence="2" id="KW-0472">Membrane</keyword>
<gene>
    <name evidence="3" type="ORF">Tbon_13260</name>
</gene>
<name>A0ABX6C4K3_9CHLR</name>
<evidence type="ECO:0008006" key="5">
    <source>
        <dbReference type="Google" id="ProtNLM"/>
    </source>
</evidence>
<evidence type="ECO:0000256" key="1">
    <source>
        <dbReference type="SAM" id="MobiDB-lite"/>
    </source>
</evidence>
<dbReference type="InterPro" id="IPR013783">
    <property type="entry name" value="Ig-like_fold"/>
</dbReference>
<protein>
    <recommendedName>
        <fullName evidence="5">CARDB domain-containing protein</fullName>
    </recommendedName>
</protein>
<reference evidence="3 4" key="2">
    <citation type="submission" date="2019-10" db="EMBL/GenBank/DDBJ databases">
        <title>Thermopilla bonchosmolovskayae gen. nov., sp. nov., a moderately thermophilic Chloroflexi bacterium from a Chukotka hot spring (Arctic, Russia), representing a novel classis Thermopillaia, which include previously uncultivated lineage OLB14.</title>
        <authorList>
            <person name="Kochetkova T.V."/>
            <person name="Zayulina K.S."/>
            <person name="Zhigarkov V.S."/>
            <person name="Minaev N.V."/>
            <person name="Novikov A."/>
            <person name="Toshchakov S.V."/>
            <person name="Elcheninov A.G."/>
            <person name="Kublanov I.V."/>
        </authorList>
    </citation>
    <scope>NUCLEOTIDE SEQUENCE [LARGE SCALE GENOMIC DNA]</scope>
    <source>
        <strain evidence="3 4">3753O</strain>
    </source>
</reference>
<dbReference type="RefSeq" id="WP_158068135.1">
    <property type="nucleotide sequence ID" value="NZ_CP042829.1"/>
</dbReference>
<feature type="region of interest" description="Disordered" evidence="1">
    <location>
        <begin position="1"/>
        <end position="42"/>
    </location>
</feature>
<dbReference type="EMBL" id="CP042829">
    <property type="protein sequence ID" value="QFG04199.1"/>
    <property type="molecule type" value="Genomic_DNA"/>
</dbReference>
<feature type="transmembrane region" description="Helical" evidence="2">
    <location>
        <begin position="79"/>
        <end position="101"/>
    </location>
</feature>
<keyword evidence="2" id="KW-1133">Transmembrane helix</keyword>
<organism evidence="3 4">
    <name type="scientific">Tepidiforma bonchosmolovskayae</name>
    <dbReference type="NCBI Taxonomy" id="2601677"/>
    <lineage>
        <taxon>Bacteria</taxon>
        <taxon>Bacillati</taxon>
        <taxon>Chloroflexota</taxon>
        <taxon>Tepidiformia</taxon>
        <taxon>Tepidiformales</taxon>
        <taxon>Tepidiformaceae</taxon>
        <taxon>Tepidiforma</taxon>
    </lineage>
</organism>
<dbReference type="Gene3D" id="2.30.30.40">
    <property type="entry name" value="SH3 Domains"/>
    <property type="match status" value="1"/>
</dbReference>
<evidence type="ECO:0000313" key="3">
    <source>
        <dbReference type="EMBL" id="QFG04199.1"/>
    </source>
</evidence>
<sequence>MSNRFGSGHDDEPVIGATYSPPDEPVIGGSYPPDEPAPPTIGGYTGEPYYEDDEFAGEDGYWDDEYYGDAEPPARQPMFYVFLFLAAVVGGVLVFLVFNLVRGGGNGGTAPATEFAVRIESPARDQRLEINREHEAVVQASATEPLRRFELFVGDRVVDAVDVSEAPPDNRYRATLRFTLPSKGTYDLFVRVFAASGASKDSEKVRVVAIEPVGERPQTIQGRVVADATLREGPGDTFAEAGSLRAGAQVTITGKTRDLAWLLVQPPAGRAGWVRRAAIEPLDTLDLVPVRDATPTPVPTATSTAAPSPTATVSPSPSPAANAPDFVPTNAVLAQGGAVLRVTISNVSNNAYSGPLVVAVGGDVPQQELAMNVNLPANGGSTVVEFPVTPPITQPGKRAVVTVDPANIVREQREDNNGATFVLQPPVEAPNLVITSASVTATTIDVVVRNDGGPLPVTSLVVQVQLGGETTSKSVSLALATGQSSPVISVARPAGSGQATVTVYVGNQPLASTTVQLP</sequence>
<evidence type="ECO:0000256" key="2">
    <source>
        <dbReference type="SAM" id="Phobius"/>
    </source>
</evidence>
<accession>A0ABX6C4K3</accession>
<dbReference type="Proteomes" id="UP000326331">
    <property type="component" value="Chromosome"/>
</dbReference>
<evidence type="ECO:0000313" key="4">
    <source>
        <dbReference type="Proteomes" id="UP000326331"/>
    </source>
</evidence>
<feature type="compositionally biased region" description="Low complexity" evidence="1">
    <location>
        <begin position="293"/>
        <end position="321"/>
    </location>
</feature>